<accession>A0AAD3T3C6</accession>
<dbReference type="Proteomes" id="UP001279734">
    <property type="component" value="Unassembled WGS sequence"/>
</dbReference>
<organism evidence="5 6">
    <name type="scientific">Nepenthes gracilis</name>
    <name type="common">Slender pitcher plant</name>
    <dbReference type="NCBI Taxonomy" id="150966"/>
    <lineage>
        <taxon>Eukaryota</taxon>
        <taxon>Viridiplantae</taxon>
        <taxon>Streptophyta</taxon>
        <taxon>Embryophyta</taxon>
        <taxon>Tracheophyta</taxon>
        <taxon>Spermatophyta</taxon>
        <taxon>Magnoliopsida</taxon>
        <taxon>eudicotyledons</taxon>
        <taxon>Gunneridae</taxon>
        <taxon>Pentapetalae</taxon>
        <taxon>Caryophyllales</taxon>
        <taxon>Nepenthaceae</taxon>
        <taxon>Nepenthes</taxon>
    </lineage>
</organism>
<evidence type="ECO:0000256" key="2">
    <source>
        <dbReference type="ARBA" id="ARBA00023242"/>
    </source>
</evidence>
<proteinExistence type="predicted"/>
<dbReference type="PANTHER" id="PTHR15835">
    <property type="entry name" value="NUCLEAR-INTERACTING PARTNER OF ALK"/>
    <property type="match status" value="1"/>
</dbReference>
<dbReference type="PANTHER" id="PTHR15835:SF6">
    <property type="entry name" value="ZINC FINGER C3HC-TYPE PROTEIN 1"/>
    <property type="match status" value="1"/>
</dbReference>
<evidence type="ECO:0000259" key="4">
    <source>
        <dbReference type="Pfam" id="PF07967"/>
    </source>
</evidence>
<dbReference type="InterPro" id="IPR012935">
    <property type="entry name" value="NuBaID_N"/>
</dbReference>
<reference evidence="5" key="1">
    <citation type="submission" date="2023-05" db="EMBL/GenBank/DDBJ databases">
        <title>Nepenthes gracilis genome sequencing.</title>
        <authorList>
            <person name="Fukushima K."/>
        </authorList>
    </citation>
    <scope>NUCLEOTIDE SEQUENCE</scope>
    <source>
        <strain evidence="5">SING2019-196</strain>
    </source>
</reference>
<protein>
    <recommendedName>
        <fullName evidence="4">C3HC-type domain-containing protein</fullName>
    </recommendedName>
</protein>
<comment type="subcellular location">
    <subcellularLocation>
        <location evidence="1">Nucleus</location>
    </subcellularLocation>
</comment>
<dbReference type="EMBL" id="BSYO01000024">
    <property type="protein sequence ID" value="GMH21881.1"/>
    <property type="molecule type" value="Genomic_DNA"/>
</dbReference>
<evidence type="ECO:0000256" key="3">
    <source>
        <dbReference type="SAM" id="MobiDB-lite"/>
    </source>
</evidence>
<evidence type="ECO:0000313" key="5">
    <source>
        <dbReference type="EMBL" id="GMH21881.1"/>
    </source>
</evidence>
<gene>
    <name evidence="5" type="ORF">Nepgr_023724</name>
</gene>
<comment type="caution">
    <text evidence="5">The sequence shown here is derived from an EMBL/GenBank/DDBJ whole genome shotgun (WGS) entry which is preliminary data.</text>
</comment>
<dbReference type="GO" id="GO:0005634">
    <property type="term" value="C:nucleus"/>
    <property type="evidence" value="ECO:0007669"/>
    <property type="project" value="UniProtKB-SubCell"/>
</dbReference>
<keyword evidence="2" id="KW-0539">Nucleus</keyword>
<evidence type="ECO:0000313" key="6">
    <source>
        <dbReference type="Proteomes" id="UP001279734"/>
    </source>
</evidence>
<feature type="domain" description="C3HC-type" evidence="4">
    <location>
        <begin position="68"/>
        <end position="193"/>
    </location>
</feature>
<feature type="compositionally biased region" description="Basic and acidic residues" evidence="3">
    <location>
        <begin position="466"/>
        <end position="475"/>
    </location>
</feature>
<sequence>MDAEQRFHTIMNNILNDTKSNRSSRSSLSIVHDARGLKRPYSLLERNSGGNKGEGIQNMPAQAPPCRPWDRGDLMRRLATFKSMTWFAKPKVADAVNCARKGWINVDMDIIACEVCGAHLLFSTPSSWSLEQVEKAALVFSLKLDNGHKMLCPWINNACDAILALFPPTAAPELVCRYKECCSALLQLSALPIISASAIENMRSPLLEYFLEQSITVECGNAPGGSTWTEYLGNKGEVVSADSYYQAHRLLSLCGWEPRYLPYIVDCNDQSKQSINDVGLPTSSNLPAGEWSTTITVYHLGSDKTVEADDDPMFSGIHFEPSSTVLECKLCGARVGLWTFTTVPRPLELVRVVGYTDINSRNILASEHSGTENHANVGATGSKEATLSKGTSPDLSLTIAGGPPPTKQNFRAKISFPIIGRSLRARLSLESMERRNVGEEGCNSYSSIIGSSTKSSENLENSGSHDGGRLPHTVEDAGNFSHAGEHGAQVSSTSGPGPDHNDGITNGRVGDTCNHQKIPRNSLVPTENMLDAPGGNQNVNGVEDTELTPLSKDALLSGRSKGLKMPFLEKTMEFHPIRLHRHFCPWVVSTDTTPPGWKQTLLALQKEKVFSLPESKDSLLSPSLVEVDDPIASIRNLFKSPAKRMKSTKGSS</sequence>
<name>A0AAD3T3C6_NEPGR</name>
<feature type="region of interest" description="Disordered" evidence="3">
    <location>
        <begin position="448"/>
        <end position="519"/>
    </location>
</feature>
<keyword evidence="6" id="KW-1185">Reference proteome</keyword>
<dbReference type="Pfam" id="PF07967">
    <property type="entry name" value="zf-C3HC"/>
    <property type="match status" value="1"/>
</dbReference>
<dbReference type="AlphaFoldDB" id="A0AAD3T3C6"/>
<evidence type="ECO:0000256" key="1">
    <source>
        <dbReference type="ARBA" id="ARBA00004123"/>
    </source>
</evidence>
<dbReference type="GO" id="GO:0008270">
    <property type="term" value="F:zinc ion binding"/>
    <property type="evidence" value="ECO:0007669"/>
    <property type="project" value="InterPro"/>
</dbReference>